<dbReference type="GO" id="GO:0030288">
    <property type="term" value="C:outer membrane-bounded periplasmic space"/>
    <property type="evidence" value="ECO:0007669"/>
    <property type="project" value="TreeGrafter"/>
</dbReference>
<keyword evidence="1" id="KW-0732">Signal</keyword>
<organism evidence="2">
    <name type="scientific">freshwater metagenome</name>
    <dbReference type="NCBI Taxonomy" id="449393"/>
    <lineage>
        <taxon>unclassified sequences</taxon>
        <taxon>metagenomes</taxon>
        <taxon>ecological metagenomes</taxon>
    </lineage>
</organism>
<dbReference type="GO" id="GO:0030976">
    <property type="term" value="F:thiamine pyrophosphate binding"/>
    <property type="evidence" value="ECO:0007669"/>
    <property type="project" value="TreeGrafter"/>
</dbReference>
<dbReference type="PROSITE" id="PS51257">
    <property type="entry name" value="PROKAR_LIPOPROTEIN"/>
    <property type="match status" value="1"/>
</dbReference>
<dbReference type="Gene3D" id="3.40.190.10">
    <property type="entry name" value="Periplasmic binding protein-like II"/>
    <property type="match status" value="2"/>
</dbReference>
<protein>
    <submittedName>
        <fullName evidence="2">Unannotated protein</fullName>
    </submittedName>
</protein>
<name>A0A6J6WUG0_9ZZZZ</name>
<dbReference type="AlphaFoldDB" id="A0A6J6WUG0"/>
<sequence>MKYSLAHKTSRLVIALTFVGLTACGSDSPKTQELTLLAYESFTPPAGAFDAFTAQTGIKVTIALSGDAGEMVAKASLTAGNPEGDVMWGVDNTFISRATDSEVFDGEPVAVDYGDVCVNYDIAALAERGIDAPETLDDLLSSQYASMLVIENATTSSPGLAFLLATIAAFGDDWPNYWEKLIDNDVLIVDSWSDAYYTSFTRYGGDRPLVVSYATSPPAEVIFADPPMAQDAPAPTGVATETCFRQTEYAGILRGTNDPAESQLLIDYLISKDFQTLLPESLFVYPINADVELPESFIKYAPQISQPFTLPSKDIATYREVWLEQWSDIALR</sequence>
<dbReference type="Pfam" id="PF13343">
    <property type="entry name" value="SBP_bac_6"/>
    <property type="match status" value="1"/>
</dbReference>
<evidence type="ECO:0000313" key="2">
    <source>
        <dbReference type="EMBL" id="CAB4786884.1"/>
    </source>
</evidence>
<gene>
    <name evidence="2" type="ORF">UFOPK2921_01184</name>
</gene>
<dbReference type="SUPFAM" id="SSF53850">
    <property type="entry name" value="Periplasmic binding protein-like II"/>
    <property type="match status" value="1"/>
</dbReference>
<dbReference type="PANTHER" id="PTHR30006:SF2">
    <property type="entry name" value="ABC TRANSPORTER SUBSTRATE-BINDING PROTEIN"/>
    <property type="match status" value="1"/>
</dbReference>
<dbReference type="InterPro" id="IPR005948">
    <property type="entry name" value="ThiB-like"/>
</dbReference>
<dbReference type="GO" id="GO:0030975">
    <property type="term" value="F:thiamine binding"/>
    <property type="evidence" value="ECO:0007669"/>
    <property type="project" value="InterPro"/>
</dbReference>
<dbReference type="NCBIfam" id="TIGR01254">
    <property type="entry name" value="sfuA"/>
    <property type="match status" value="1"/>
</dbReference>
<reference evidence="2" key="1">
    <citation type="submission" date="2020-05" db="EMBL/GenBank/DDBJ databases">
        <authorList>
            <person name="Chiriac C."/>
            <person name="Salcher M."/>
            <person name="Ghai R."/>
            <person name="Kavagutti S V."/>
        </authorList>
    </citation>
    <scope>NUCLEOTIDE SEQUENCE</scope>
</reference>
<dbReference type="EMBL" id="CAEZZV010000171">
    <property type="protein sequence ID" value="CAB4786884.1"/>
    <property type="molecule type" value="Genomic_DNA"/>
</dbReference>
<dbReference type="PANTHER" id="PTHR30006">
    <property type="entry name" value="THIAMINE-BINDING PERIPLASMIC PROTEIN-RELATED"/>
    <property type="match status" value="1"/>
</dbReference>
<evidence type="ECO:0000256" key="1">
    <source>
        <dbReference type="ARBA" id="ARBA00022729"/>
    </source>
</evidence>
<dbReference type="GO" id="GO:0015888">
    <property type="term" value="P:thiamine transport"/>
    <property type="evidence" value="ECO:0007669"/>
    <property type="project" value="InterPro"/>
</dbReference>
<proteinExistence type="predicted"/>
<accession>A0A6J6WUG0</accession>